<sequence length="499" mass="53807">MEKDGCYTKIVFFVALLGVFIVIAEAKGGGGVKDGDGISVVPAPDEKTFNLVDYDATGDGETDDVEAFMGAFRAACDHPGKARFLIPRGQFFVSQAVFAGPCKGPGPIVVQITGNVKAVPDISMYPEPEWLTFERINGLVIFCGGTIDGQGPHMWKYADSPKDSPNTDGIHISSSDQVRVSRSRIETGDDCIGILQGSTLLSINKVTCGPGHGISVGSLGKNEDEEDAKGVQVKNCTLRGTTNGIRIKTFPFKPNVIPIKAFGFLFKDIVMKSVQNPIIIDQEYCGGGHSCVNGSIVLKGVTNASIRRITSLNPMGFHFFITTSKFIRLQRLHITTPKDSPNTDGIQISSSDQVRVSRSRIETGDDCIGILQGSTRLSINKVTCGPGHGISVGSLGKNEDEEDAKGVQVKNCTLRGTTNGIRIKTFPFKPNVIPIKAFGFLFKDIVMKSVQNPIIIDQEYCGGGHSCVNGEDRQLHLKLLTSSVALRYHVKMFISTTSI</sequence>
<dbReference type="Gene3D" id="2.160.20.10">
    <property type="entry name" value="Single-stranded right-handed beta-helix, Pectin lyase-like"/>
    <property type="match status" value="3"/>
</dbReference>
<dbReference type="SMART" id="SM00710">
    <property type="entry name" value="PbH1"/>
    <property type="match status" value="6"/>
</dbReference>
<dbReference type="InterPro" id="IPR006626">
    <property type="entry name" value="PbH1"/>
</dbReference>
<dbReference type="GO" id="GO:0004650">
    <property type="term" value="F:polygalacturonase activity"/>
    <property type="evidence" value="ECO:0007669"/>
    <property type="project" value="InterPro"/>
</dbReference>
<accession>A0A803LS59</accession>
<dbReference type="PANTHER" id="PTHR31375">
    <property type="match status" value="1"/>
</dbReference>
<keyword evidence="4" id="KW-0964">Secreted</keyword>
<keyword evidence="7" id="KW-0961">Cell wall biogenesis/degradation</keyword>
<keyword evidence="12" id="KW-1185">Reference proteome</keyword>
<feature type="signal peptide" evidence="10">
    <location>
        <begin position="1"/>
        <end position="26"/>
    </location>
</feature>
<dbReference type="AlphaFoldDB" id="A0A803LS59"/>
<dbReference type="GO" id="GO:0071555">
    <property type="term" value="P:cell wall organization"/>
    <property type="evidence" value="ECO:0007669"/>
    <property type="project" value="UniProtKB-KW"/>
</dbReference>
<dbReference type="EnsemblPlants" id="AUR62018053-RA">
    <property type="protein sequence ID" value="AUR62018053-RA:cds"/>
    <property type="gene ID" value="AUR62018053"/>
</dbReference>
<evidence type="ECO:0000313" key="11">
    <source>
        <dbReference type="EnsemblPlants" id="AUR62018053-RA:cds"/>
    </source>
</evidence>
<comment type="subcellular location">
    <subcellularLocation>
        <location evidence="1">Secreted</location>
        <location evidence="1">Cell wall</location>
    </subcellularLocation>
</comment>
<feature type="chain" id="PRO_5030797585" description="Polygalacturonase" evidence="10">
    <location>
        <begin position="27"/>
        <end position="499"/>
    </location>
</feature>
<comment type="similarity">
    <text evidence="2 9">Belongs to the glycosyl hydrolase 28 family.</text>
</comment>
<evidence type="ECO:0000256" key="4">
    <source>
        <dbReference type="ARBA" id="ARBA00022525"/>
    </source>
</evidence>
<evidence type="ECO:0000256" key="9">
    <source>
        <dbReference type="RuleBase" id="RU361169"/>
    </source>
</evidence>
<reference evidence="11" key="2">
    <citation type="submission" date="2021-03" db="UniProtKB">
        <authorList>
            <consortium name="EnsemblPlants"/>
        </authorList>
    </citation>
    <scope>IDENTIFICATION</scope>
</reference>
<evidence type="ECO:0000256" key="1">
    <source>
        <dbReference type="ARBA" id="ARBA00004191"/>
    </source>
</evidence>
<evidence type="ECO:0000256" key="8">
    <source>
        <dbReference type="PROSITE-ProRule" id="PRU10052"/>
    </source>
</evidence>
<dbReference type="Gramene" id="AUR62018053-RA">
    <property type="protein sequence ID" value="AUR62018053-RA:cds"/>
    <property type="gene ID" value="AUR62018053"/>
</dbReference>
<dbReference type="Proteomes" id="UP000596660">
    <property type="component" value="Unplaced"/>
</dbReference>
<evidence type="ECO:0000256" key="7">
    <source>
        <dbReference type="ARBA" id="ARBA00023316"/>
    </source>
</evidence>
<evidence type="ECO:0000256" key="3">
    <source>
        <dbReference type="ARBA" id="ARBA00022512"/>
    </source>
</evidence>
<dbReference type="InterPro" id="IPR012334">
    <property type="entry name" value="Pectin_lyas_fold"/>
</dbReference>
<feature type="active site" evidence="8">
    <location>
        <position position="212"/>
    </location>
</feature>
<proteinExistence type="inferred from homology"/>
<name>A0A803LS59_CHEQI</name>
<evidence type="ECO:0000256" key="10">
    <source>
        <dbReference type="SAM" id="SignalP"/>
    </source>
</evidence>
<dbReference type="GO" id="GO:0005975">
    <property type="term" value="P:carbohydrate metabolic process"/>
    <property type="evidence" value="ECO:0007669"/>
    <property type="project" value="InterPro"/>
</dbReference>
<feature type="active site" evidence="8">
    <location>
        <position position="388"/>
    </location>
</feature>
<keyword evidence="3" id="KW-0134">Cell wall</keyword>
<dbReference type="InterPro" id="IPR011050">
    <property type="entry name" value="Pectin_lyase_fold/virulence"/>
</dbReference>
<keyword evidence="10" id="KW-0732">Signal</keyword>
<evidence type="ECO:0000256" key="6">
    <source>
        <dbReference type="ARBA" id="ARBA00023295"/>
    </source>
</evidence>
<organism evidence="11 12">
    <name type="scientific">Chenopodium quinoa</name>
    <name type="common">Quinoa</name>
    <dbReference type="NCBI Taxonomy" id="63459"/>
    <lineage>
        <taxon>Eukaryota</taxon>
        <taxon>Viridiplantae</taxon>
        <taxon>Streptophyta</taxon>
        <taxon>Embryophyta</taxon>
        <taxon>Tracheophyta</taxon>
        <taxon>Spermatophyta</taxon>
        <taxon>Magnoliopsida</taxon>
        <taxon>eudicotyledons</taxon>
        <taxon>Gunneridae</taxon>
        <taxon>Pentapetalae</taxon>
        <taxon>Caryophyllales</taxon>
        <taxon>Chenopodiaceae</taxon>
        <taxon>Chenopodioideae</taxon>
        <taxon>Atripliceae</taxon>
        <taxon>Chenopodium</taxon>
    </lineage>
</organism>
<keyword evidence="6 9" id="KW-0326">Glycosidase</keyword>
<evidence type="ECO:0000256" key="2">
    <source>
        <dbReference type="ARBA" id="ARBA00008834"/>
    </source>
</evidence>
<protein>
    <recommendedName>
        <fullName evidence="13">Polygalacturonase</fullName>
    </recommendedName>
</protein>
<keyword evidence="5 9" id="KW-0378">Hydrolase</keyword>
<evidence type="ECO:0008006" key="13">
    <source>
        <dbReference type="Google" id="ProtNLM"/>
    </source>
</evidence>
<reference evidence="11" key="1">
    <citation type="journal article" date="2017" name="Nature">
        <title>The genome of Chenopodium quinoa.</title>
        <authorList>
            <person name="Jarvis D.E."/>
            <person name="Ho Y.S."/>
            <person name="Lightfoot D.J."/>
            <person name="Schmoeckel S.M."/>
            <person name="Li B."/>
            <person name="Borm T.J.A."/>
            <person name="Ohyanagi H."/>
            <person name="Mineta K."/>
            <person name="Michell C.T."/>
            <person name="Saber N."/>
            <person name="Kharbatia N.M."/>
            <person name="Rupper R.R."/>
            <person name="Sharp A.R."/>
            <person name="Dally N."/>
            <person name="Boughton B.A."/>
            <person name="Woo Y.H."/>
            <person name="Gao G."/>
            <person name="Schijlen E.G.W.M."/>
            <person name="Guo X."/>
            <person name="Momin A.A."/>
            <person name="Negrao S."/>
            <person name="Al-Babili S."/>
            <person name="Gehring C."/>
            <person name="Roessner U."/>
            <person name="Jung C."/>
            <person name="Murphy K."/>
            <person name="Arold S.T."/>
            <person name="Gojobori T."/>
            <person name="van der Linden C.G."/>
            <person name="van Loo E.N."/>
            <person name="Jellen E.N."/>
            <person name="Maughan P.J."/>
            <person name="Tester M."/>
        </authorList>
    </citation>
    <scope>NUCLEOTIDE SEQUENCE [LARGE SCALE GENOMIC DNA]</scope>
    <source>
        <strain evidence="11">cv. PI 614886</strain>
    </source>
</reference>
<dbReference type="PROSITE" id="PS00502">
    <property type="entry name" value="POLYGALACTURONASE"/>
    <property type="match status" value="2"/>
</dbReference>
<dbReference type="SUPFAM" id="SSF51126">
    <property type="entry name" value="Pectin lyase-like"/>
    <property type="match status" value="2"/>
</dbReference>
<dbReference type="InterPro" id="IPR000743">
    <property type="entry name" value="Glyco_hydro_28"/>
</dbReference>
<evidence type="ECO:0000256" key="5">
    <source>
        <dbReference type="ARBA" id="ARBA00022801"/>
    </source>
</evidence>
<dbReference type="Pfam" id="PF00295">
    <property type="entry name" value="Glyco_hydro_28"/>
    <property type="match status" value="3"/>
</dbReference>
<evidence type="ECO:0000313" key="12">
    <source>
        <dbReference type="Proteomes" id="UP000596660"/>
    </source>
</evidence>